<evidence type="ECO:0000313" key="1">
    <source>
        <dbReference type="EMBL" id="KAL1005957.1"/>
    </source>
</evidence>
<reference evidence="1 2" key="1">
    <citation type="submission" date="2024-06" db="EMBL/GenBank/DDBJ databases">
        <authorList>
            <person name="Pan Q."/>
            <person name="Wen M."/>
            <person name="Jouanno E."/>
            <person name="Zahm M."/>
            <person name="Klopp C."/>
            <person name="Cabau C."/>
            <person name="Louis A."/>
            <person name="Berthelot C."/>
            <person name="Parey E."/>
            <person name="Roest Crollius H."/>
            <person name="Montfort J."/>
            <person name="Robinson-Rechavi M."/>
            <person name="Bouchez O."/>
            <person name="Lampietro C."/>
            <person name="Lopez Roques C."/>
            <person name="Donnadieu C."/>
            <person name="Postlethwait J."/>
            <person name="Bobe J."/>
            <person name="Verreycken H."/>
            <person name="Guiguen Y."/>
        </authorList>
    </citation>
    <scope>NUCLEOTIDE SEQUENCE [LARGE SCALE GENOMIC DNA]</scope>
    <source>
        <strain evidence="1">Up_M1</strain>
        <tissue evidence="1">Testis</tissue>
    </source>
</reference>
<dbReference type="EMBL" id="JAGEUA010000002">
    <property type="protein sequence ID" value="KAL1005957.1"/>
    <property type="molecule type" value="Genomic_DNA"/>
</dbReference>
<evidence type="ECO:0000313" key="2">
    <source>
        <dbReference type="Proteomes" id="UP001557470"/>
    </source>
</evidence>
<accession>A0ABD0XE49</accession>
<name>A0ABD0XE49_UMBPY</name>
<gene>
    <name evidence="1" type="ORF">UPYG_G00066130</name>
</gene>
<sequence>MHVSWLSKGWTRQAHGKFLRDTCEKTTMPQTTSNPSGLCLSPKTISDCKQKFCAGATGPAPERNLVSYCNGTLSPTSKTSLLPLPQPLPSPPDVEEDWDEVCALPPALTSSPILEENWEEDTYGFTPYGPEDVASMVLQELNLGHAPDPPQTASDFTPSTQHQAPIRWVRHIRHIVEEQFDDAEG</sequence>
<keyword evidence="2" id="KW-1185">Reference proteome</keyword>
<comment type="caution">
    <text evidence="1">The sequence shown here is derived from an EMBL/GenBank/DDBJ whole genome shotgun (WGS) entry which is preliminary data.</text>
</comment>
<organism evidence="1 2">
    <name type="scientific">Umbra pygmaea</name>
    <name type="common">Eastern mudminnow</name>
    <dbReference type="NCBI Taxonomy" id="75934"/>
    <lineage>
        <taxon>Eukaryota</taxon>
        <taxon>Metazoa</taxon>
        <taxon>Chordata</taxon>
        <taxon>Craniata</taxon>
        <taxon>Vertebrata</taxon>
        <taxon>Euteleostomi</taxon>
        <taxon>Actinopterygii</taxon>
        <taxon>Neopterygii</taxon>
        <taxon>Teleostei</taxon>
        <taxon>Protacanthopterygii</taxon>
        <taxon>Esociformes</taxon>
        <taxon>Umbridae</taxon>
        <taxon>Umbra</taxon>
    </lineage>
</organism>
<protein>
    <submittedName>
        <fullName evidence="1">Uncharacterized protein</fullName>
    </submittedName>
</protein>
<dbReference type="AlphaFoldDB" id="A0ABD0XE49"/>
<proteinExistence type="predicted"/>
<dbReference type="Proteomes" id="UP001557470">
    <property type="component" value="Unassembled WGS sequence"/>
</dbReference>